<dbReference type="KEGG" id="crq:GCK72_018869"/>
<evidence type="ECO:0000313" key="3">
    <source>
        <dbReference type="Proteomes" id="UP000483820"/>
    </source>
</evidence>
<keyword evidence="1" id="KW-0812">Transmembrane</keyword>
<feature type="transmembrane region" description="Helical" evidence="1">
    <location>
        <begin position="119"/>
        <end position="146"/>
    </location>
</feature>
<dbReference type="InterPro" id="IPR009545">
    <property type="entry name" value="Claudin-like"/>
</dbReference>
<feature type="transmembrane region" description="Helical" evidence="1">
    <location>
        <begin position="7"/>
        <end position="31"/>
    </location>
</feature>
<accession>A0A6A5GCH8</accession>
<protein>
    <recommendedName>
        <fullName evidence="4">Serpentine receptor class gamma</fullName>
    </recommendedName>
</protein>
<organism evidence="2 3">
    <name type="scientific">Caenorhabditis remanei</name>
    <name type="common">Caenorhabditis vulgaris</name>
    <dbReference type="NCBI Taxonomy" id="31234"/>
    <lineage>
        <taxon>Eukaryota</taxon>
        <taxon>Metazoa</taxon>
        <taxon>Ecdysozoa</taxon>
        <taxon>Nematoda</taxon>
        <taxon>Chromadorea</taxon>
        <taxon>Rhabditida</taxon>
        <taxon>Rhabditina</taxon>
        <taxon>Rhabditomorpha</taxon>
        <taxon>Rhabditoidea</taxon>
        <taxon>Rhabditidae</taxon>
        <taxon>Peloderinae</taxon>
        <taxon>Caenorhabditis</taxon>
    </lineage>
</organism>
<evidence type="ECO:0008006" key="4">
    <source>
        <dbReference type="Google" id="ProtNLM"/>
    </source>
</evidence>
<keyword evidence="1" id="KW-0472">Membrane</keyword>
<gene>
    <name evidence="2" type="ORF">GCK72_018869</name>
</gene>
<dbReference type="GeneID" id="9825126"/>
<name>A0A6A5GCH8_CAERE</name>
<sequence>MADLKLSFLGFLIINSFFLNLTGIFTSNWVIGSSWNQGLVLNDDNVNFFAAIFMFVTLAVSVILVIMYSFIYFQTRDGDYPDGLRKWFRINSLFSVVNVILTSIAIILVRPVAYRSEYYTLGFSAWLCLISSLMATAIAATSVYIASEEF</sequence>
<feature type="transmembrane region" description="Helical" evidence="1">
    <location>
        <begin position="93"/>
        <end position="113"/>
    </location>
</feature>
<dbReference type="CTD" id="9825126"/>
<dbReference type="PANTHER" id="PTHR34151:SF1">
    <property type="entry name" value="CASP-LIKE PROTEIN-RELATED"/>
    <property type="match status" value="1"/>
</dbReference>
<comment type="caution">
    <text evidence="2">The sequence shown here is derived from an EMBL/GenBank/DDBJ whole genome shotgun (WGS) entry which is preliminary data.</text>
</comment>
<dbReference type="Proteomes" id="UP000483820">
    <property type="component" value="Chromosome V"/>
</dbReference>
<feature type="transmembrane region" description="Helical" evidence="1">
    <location>
        <begin position="51"/>
        <end position="73"/>
    </location>
</feature>
<evidence type="ECO:0000256" key="1">
    <source>
        <dbReference type="SAM" id="Phobius"/>
    </source>
</evidence>
<keyword evidence="1" id="KW-1133">Transmembrane helix</keyword>
<proteinExistence type="predicted"/>
<dbReference type="PANTHER" id="PTHR34151">
    <property type="entry name" value="PROTEIN CBG24195"/>
    <property type="match status" value="1"/>
</dbReference>
<evidence type="ECO:0000313" key="2">
    <source>
        <dbReference type="EMBL" id="KAF1752315.1"/>
    </source>
</evidence>
<reference evidence="2 3" key="1">
    <citation type="submission" date="2019-12" db="EMBL/GenBank/DDBJ databases">
        <title>Chromosome-level assembly of the Caenorhabditis remanei genome.</title>
        <authorList>
            <person name="Teterina A.A."/>
            <person name="Willis J.H."/>
            <person name="Phillips P.C."/>
        </authorList>
    </citation>
    <scope>NUCLEOTIDE SEQUENCE [LARGE SCALE GENOMIC DNA]</scope>
    <source>
        <strain evidence="2 3">PX506</strain>
        <tissue evidence="2">Whole organism</tissue>
    </source>
</reference>
<dbReference type="AlphaFoldDB" id="A0A6A5GCH8"/>
<dbReference type="Pfam" id="PF06653">
    <property type="entry name" value="Claudin_3"/>
    <property type="match status" value="1"/>
</dbReference>
<dbReference type="EMBL" id="WUAV01000005">
    <property type="protein sequence ID" value="KAF1752315.1"/>
    <property type="molecule type" value="Genomic_DNA"/>
</dbReference>
<dbReference type="RefSeq" id="XP_003110577.2">
    <property type="nucleotide sequence ID" value="XM_003110529.2"/>
</dbReference>